<evidence type="ECO:0000313" key="1">
    <source>
        <dbReference type="EMBL" id="KAI4337717.1"/>
    </source>
</evidence>
<dbReference type="EMBL" id="CM039431">
    <property type="protein sequence ID" value="KAI4337717.1"/>
    <property type="molecule type" value="Genomic_DNA"/>
</dbReference>
<reference evidence="1 2" key="1">
    <citation type="journal article" date="2022" name="DNA Res.">
        <title>Chromosomal-level genome assembly of the orchid tree Bauhinia variegata (Leguminosae; Cercidoideae) supports the allotetraploid origin hypothesis of Bauhinia.</title>
        <authorList>
            <person name="Zhong Y."/>
            <person name="Chen Y."/>
            <person name="Zheng D."/>
            <person name="Pang J."/>
            <person name="Liu Y."/>
            <person name="Luo S."/>
            <person name="Meng S."/>
            <person name="Qian L."/>
            <person name="Wei D."/>
            <person name="Dai S."/>
            <person name="Zhou R."/>
        </authorList>
    </citation>
    <scope>NUCLEOTIDE SEQUENCE [LARGE SCALE GENOMIC DNA]</scope>
    <source>
        <strain evidence="1">BV-YZ2020</strain>
    </source>
</reference>
<comment type="caution">
    <text evidence="1">The sequence shown here is derived from an EMBL/GenBank/DDBJ whole genome shotgun (WGS) entry which is preliminary data.</text>
</comment>
<dbReference type="Proteomes" id="UP000828941">
    <property type="component" value="Chromosome 6"/>
</dbReference>
<organism evidence="1 2">
    <name type="scientific">Bauhinia variegata</name>
    <name type="common">Purple orchid tree</name>
    <name type="synonym">Phanera variegata</name>
    <dbReference type="NCBI Taxonomy" id="167791"/>
    <lineage>
        <taxon>Eukaryota</taxon>
        <taxon>Viridiplantae</taxon>
        <taxon>Streptophyta</taxon>
        <taxon>Embryophyta</taxon>
        <taxon>Tracheophyta</taxon>
        <taxon>Spermatophyta</taxon>
        <taxon>Magnoliopsida</taxon>
        <taxon>eudicotyledons</taxon>
        <taxon>Gunneridae</taxon>
        <taxon>Pentapetalae</taxon>
        <taxon>rosids</taxon>
        <taxon>fabids</taxon>
        <taxon>Fabales</taxon>
        <taxon>Fabaceae</taxon>
        <taxon>Cercidoideae</taxon>
        <taxon>Cercideae</taxon>
        <taxon>Bauhiniinae</taxon>
        <taxon>Bauhinia</taxon>
    </lineage>
</organism>
<keyword evidence="2" id="KW-1185">Reference proteome</keyword>
<evidence type="ECO:0000313" key="2">
    <source>
        <dbReference type="Proteomes" id="UP000828941"/>
    </source>
</evidence>
<gene>
    <name evidence="1" type="ORF">L6164_016099</name>
</gene>
<name>A0ACB9NN90_BAUVA</name>
<sequence>MRKRTFSPNLLLSLKKMHFFVCSFCLARSLCSTHTYRATLFSLFPSGRSERRSLPLSHCGHVMDIFS</sequence>
<proteinExistence type="predicted"/>
<protein>
    <submittedName>
        <fullName evidence="1">Uncharacterized protein</fullName>
    </submittedName>
</protein>
<accession>A0ACB9NN90</accession>